<dbReference type="RefSeq" id="XP_028531080.1">
    <property type="nucleotide sequence ID" value="XM_028679859.1"/>
</dbReference>
<feature type="coiled-coil region" evidence="1">
    <location>
        <begin position="934"/>
        <end position="968"/>
    </location>
</feature>
<feature type="compositionally biased region" description="Basic and acidic residues" evidence="2">
    <location>
        <begin position="2446"/>
        <end position="2459"/>
    </location>
</feature>
<feature type="coiled-coil region" evidence="1">
    <location>
        <begin position="1126"/>
        <end position="1251"/>
    </location>
</feature>
<gene>
    <name evidence="4" type="ORF">PRELSG_0021400</name>
</gene>
<sequence length="2526" mass="296779">MTSKLTVCTTKGQCYKKNVKIALNKSKYNTNNLLFYLNLKNNEKFKNSFISEYENKKKKEPNSTKNSFIQSKILVSTDEILRYYNNFVDEINIHFDTITKYHINAAAYDDSSSYLSNYKNAFNRNTKSDIEELSKCTKEIMKFFKETKQKMQEEFYNLLSLKEDNKTNQYQLGYQKFKSNIQKHELTTRSEMRTCGQKNKGAYNSLYRLIRDEFCTNVECNLMVSIDKKQVKKSNFVYSKVMDEYKEKMLTYTRSNKDVLEQISTFLNSEVVQIIIKENICEKTCRNSLRMLVKKIDDTEKIYKNGIDKENKYYNEFQSDCSRAQTLYLQKEYISNTLIKSLERYEGFVCYNKWNSELKKNFDEDKKQFDSILQNVLEELGKNIVSLVYPENIATESNQIFSKATEIYNRTVNMIREHFIVLENLSYKYSIIEISNIIDELTQLYSDVFNYEISLKDKYRELNMKYKSIEDNKNEVEKIKGTIQLRENKLVDLTYDVLNKKKKIDDIIRSAKNELDTLNEYDQELKTLIGEIDLKKTQVQTKKDKIEELKRQEDEKIKNVIEEIKKYLGKINEKKSNYKTIIDIKESSRKDLNIIKNFKSETFFNDNEYTEKIQEMDGKISSALEELFNNGKLEESFNEISRFLTEKNSLNYEENNMEKLNIILDETQKKISEIENTISNATSIINEKVTPITKNIEELKNEIITKSIEDLYNKINNSFETFNVSINSISGYTNEYEKESKKMKKFEDDITIQKNELLHKNNEKYSNELEEKDISLTALDHEKISEKKKNIEEHINNNRSIISTIEKELELYEKIEKYFTMSKDQTIVSNIKGLKEQICPVDMNNKLKGFQTKLSNTTNIIESSIKNIESYKKIIEGIYILNKIINMSDNCNTSINNLRKNTDSIKKKIDEEDAIISRENKVEENIKNNFLSKIRKKKEDTEDIIRNIDELKKNLTEIIESSINLKEKANGVIILETLEEHLKNVSIQESRFNDITKKIDETRVSIELLNKKVDSAIKGQHDEISNIFHKHIIELYEKIKNDTQTNSKIIKDTEACLQNYDFENDIEKVKKEKNKKNLKDISQSIKNKMEDVNKINKTIIDIQNKSQKLFDESNNEKSRENSSDKKNNIKKIYETMAEILKELEKEITNLGYYLVNIKENKIQYKKESVNYTVDQINDEKEKANKRMEIIDELKKKIIQLKEKTIDISKDELESFNYEIPASKAKENQQKINELVQEANALKEKVSSDNTESGIDNMQIIIETKLRNIIIENNSIDNASYEMENMEKCLMTKRFNSIMDTIRISFTKAKREKEITNEKFTKSEDIKKKIIADFQRAKDLRNVLIEVLDENSVDEKIKEIKLINDDIIVNTGNINEFLTITEQHKENCRMNYHNIERGKYTIEYLKNHDYNEKKEITGSVIEEINKYVKESRDYSDKADKYSIDTRNNYDLCCKYKEDMDDLLNESLILGENIKYKLKVNEINNIWGAIQNDYNNIESLLKKLIGRLNILKKDIIIIEQEKEETNSEKSIKAYGQIQTTKVHSNRLLEELETLKQRTMDNLNGSKSAVELISRENETAEKEISDRLKAEQENLKRSIEILRKVEINKNLMSDELNKLKGIEININDMDNEMKKSKKLYEEGILEEIKKVADKEKENIEFLMKSINATIGNIITFIGELQLEENDLVEKCEDTRKKMNDIYNIFDKSYGNIEKFVLNIIEPTSTYASAKEKREEAELEEEKLKNQKHEMENLLKIINDIKRNEILRLILHMKKDLDKLDEKAKEEHSWIEIQIKDIKGNIENIKDSDSINSALDELNKIKKKSDEINKSKIRYSAYKDEIHAFYSNINKTLSFIDMGIKTISEMKDYESMKNIEDIILRIEENLGDINKKVRENKDILIKAESIYEEVKLREELKKRIKEELNKIDGIFSIIQGALDKYTKIKEINFDDEKCDVFFKIIKESENLKNISNAYMSKLNKMDGVLKLNTIKTELDNKKSSLTDLERRVEATKTDKDEFSSKILRGIKNNIGTITKEIDYEYSNVSEINIFFYELLELGKNYKLSLQYAVSTTVNIEISKDMLIIEKKKKDAALCVQYIKNSCDSMINDINIINKSYKSNIISTYESNNVENANVLSEELKRKGDEGMKTTNDIKKLLLTMNESKDENKVDEYLQKLKDMYEIFQKERININEIFRNINDIKLKEMDKNSEKLIDIAHLHKNIVENQEEKFLNMKKQLSEIRDFLIGREKELLGIVECVDIECMQKINKIDEEVKHKTKEISELENNSSSENNKILIYTEKVSHLIERAKFLLRDIELYEHESDYDLSEKMNNSMLDELDNYIKRIKEKGNKSKELFENYIQKNKDLFLENNNTFLSVHGIIKNINDIIEIYRRKLSGQEEKNKIRDILDETIKKNEHENFSVNDDINKNSQKGEGKQNLTKNIVSNGNKESNENNDSKGKNKTEGKTIKLAHGMLGGLLISCVIVVILYKGKGVENNVDEYVHEEYENGEDLFNSSDREEVIEVNFIEGE</sequence>
<keyword evidence="3" id="KW-1133">Transmembrane helix</keyword>
<feature type="compositionally biased region" description="Polar residues" evidence="2">
    <location>
        <begin position="2432"/>
        <end position="2445"/>
    </location>
</feature>
<dbReference type="EMBL" id="CVMU01000091">
    <property type="protein sequence ID" value="CRG84354.1"/>
    <property type="molecule type" value="Genomic_DNA"/>
</dbReference>
<protein>
    <submittedName>
        <fullName evidence="4">Reticulocyte binding protein, putative</fullName>
    </submittedName>
</protein>
<dbReference type="Proteomes" id="UP000220158">
    <property type="component" value="Unassembled WGS sequence"/>
</dbReference>
<feature type="compositionally biased region" description="Basic and acidic residues" evidence="2">
    <location>
        <begin position="2415"/>
        <end position="2431"/>
    </location>
</feature>
<evidence type="ECO:0000256" key="3">
    <source>
        <dbReference type="SAM" id="Phobius"/>
    </source>
</evidence>
<feature type="coiled-coil region" evidence="1">
    <location>
        <begin position="1983"/>
        <end position="2017"/>
    </location>
</feature>
<dbReference type="GeneID" id="39734141"/>
<organism evidence="4 5">
    <name type="scientific">Plasmodium relictum</name>
    <dbReference type="NCBI Taxonomy" id="85471"/>
    <lineage>
        <taxon>Eukaryota</taxon>
        <taxon>Sar</taxon>
        <taxon>Alveolata</taxon>
        <taxon>Apicomplexa</taxon>
        <taxon>Aconoidasida</taxon>
        <taxon>Haemosporida</taxon>
        <taxon>Plasmodiidae</taxon>
        <taxon>Plasmodium</taxon>
        <taxon>Plasmodium (Haemamoeba)</taxon>
    </lineage>
</organism>
<dbReference type="KEGG" id="prel:PRELSG_0021400"/>
<name>A0A1J1GK05_PLARL</name>
<keyword evidence="3" id="KW-0472">Membrane</keyword>
<feature type="transmembrane region" description="Helical" evidence="3">
    <location>
        <begin position="2466"/>
        <end position="2485"/>
    </location>
</feature>
<feature type="coiled-coil region" evidence="1">
    <location>
        <begin position="2262"/>
        <end position="2289"/>
    </location>
</feature>
<feature type="coiled-coil region" evidence="1">
    <location>
        <begin position="1492"/>
        <end position="1555"/>
    </location>
</feature>
<evidence type="ECO:0000256" key="1">
    <source>
        <dbReference type="SAM" id="Coils"/>
    </source>
</evidence>
<keyword evidence="3" id="KW-0812">Transmembrane</keyword>
<feature type="coiled-coil region" evidence="1">
    <location>
        <begin position="650"/>
        <end position="684"/>
    </location>
</feature>
<dbReference type="VEuPathDB" id="PlasmoDB:PRELSG_0021400"/>
<feature type="coiled-coil region" evidence="1">
    <location>
        <begin position="1723"/>
        <end position="1760"/>
    </location>
</feature>
<evidence type="ECO:0000256" key="2">
    <source>
        <dbReference type="SAM" id="MobiDB-lite"/>
    </source>
</evidence>
<keyword evidence="5" id="KW-1185">Reference proteome</keyword>
<feature type="coiled-coil region" evidence="1">
    <location>
        <begin position="511"/>
        <end position="577"/>
    </location>
</feature>
<dbReference type="OMA" id="MANCISE"/>
<reference evidence="4 5" key="1">
    <citation type="submission" date="2015-04" db="EMBL/GenBank/DDBJ databases">
        <authorList>
            <consortium name="Pathogen Informatics"/>
        </authorList>
    </citation>
    <scope>NUCLEOTIDE SEQUENCE [LARGE SCALE GENOMIC DNA]</scope>
    <source>
        <strain evidence="4 5">SGS1</strain>
    </source>
</reference>
<feature type="coiled-coil region" evidence="1">
    <location>
        <begin position="1582"/>
        <end position="1694"/>
    </location>
</feature>
<evidence type="ECO:0000313" key="5">
    <source>
        <dbReference type="Proteomes" id="UP000220158"/>
    </source>
</evidence>
<keyword evidence="1" id="KW-0175">Coiled coil</keyword>
<feature type="coiled-coil region" evidence="1">
    <location>
        <begin position="729"/>
        <end position="756"/>
    </location>
</feature>
<proteinExistence type="predicted"/>
<feature type="region of interest" description="Disordered" evidence="2">
    <location>
        <begin position="2415"/>
        <end position="2459"/>
    </location>
</feature>
<evidence type="ECO:0000313" key="4">
    <source>
        <dbReference type="EMBL" id="CRG84354.1"/>
    </source>
</evidence>
<accession>A0A1J1GK05</accession>
<feature type="coiled-coil region" evidence="1">
    <location>
        <begin position="1807"/>
        <end position="1837"/>
    </location>
</feature>